<dbReference type="HOGENOM" id="CLU_1239127_0_0_5"/>
<evidence type="ECO:0008006" key="3">
    <source>
        <dbReference type="Google" id="ProtNLM"/>
    </source>
</evidence>
<sequence>MSQFYLATAVMAAPCVSATFDRPLPGATDVVSFVTDVPSVQFPAFWQQGHIGEFSYKIFSNAEGVLRPTGPAQDWSIEISCDGPTQACDLGPEGAPTEDALRIASILGQCLIHADIDKTDFMPPAEPAPVSTPEDVADVIDVQATPNPAPKLSCGLFIINEATDEAVMQRLLVMAGSDPGPVDGFLGPRTFRAMDNFVVDSGWATSVDEVIILLDKLLCEHAE</sequence>
<dbReference type="AlphaFoldDB" id="M9R5G9"/>
<dbReference type="Proteomes" id="UP000005307">
    <property type="component" value="Chromosome"/>
</dbReference>
<gene>
    <name evidence="1" type="ORF">OAN307_c13250</name>
</gene>
<organism evidence="1 2">
    <name type="scientific">Octadecabacter antarcticus 307</name>
    <dbReference type="NCBI Taxonomy" id="391626"/>
    <lineage>
        <taxon>Bacteria</taxon>
        <taxon>Pseudomonadati</taxon>
        <taxon>Pseudomonadota</taxon>
        <taxon>Alphaproteobacteria</taxon>
        <taxon>Rhodobacterales</taxon>
        <taxon>Roseobacteraceae</taxon>
        <taxon>Octadecabacter</taxon>
    </lineage>
</organism>
<evidence type="ECO:0000313" key="2">
    <source>
        <dbReference type="Proteomes" id="UP000005307"/>
    </source>
</evidence>
<reference evidence="1 2" key="1">
    <citation type="journal article" date="2013" name="PLoS ONE">
        <title>Poles Apart: Arctic and Antarctic Octadecabacter strains Share High Genome Plasticity and a New Type of Xanthorhodopsin.</title>
        <authorList>
            <person name="Vollmers J."/>
            <person name="Voget S."/>
            <person name="Dietrich S."/>
            <person name="Gollnow K."/>
            <person name="Smits M."/>
            <person name="Meyer K."/>
            <person name="Brinkhoff T."/>
            <person name="Simon M."/>
            <person name="Daniel R."/>
        </authorList>
    </citation>
    <scope>NUCLEOTIDE SEQUENCE [LARGE SCALE GENOMIC DNA]</scope>
    <source>
        <strain evidence="1 2">307</strain>
    </source>
</reference>
<accession>M9R5G9</accession>
<dbReference type="EMBL" id="CP003740">
    <property type="protein sequence ID" value="AGI67013.1"/>
    <property type="molecule type" value="Genomic_DNA"/>
</dbReference>
<keyword evidence="2" id="KW-1185">Reference proteome</keyword>
<name>M9R5G9_9RHOB</name>
<dbReference type="STRING" id="391626.OAN307_c13250"/>
<dbReference type="KEGG" id="oat:OAN307_c13250"/>
<proteinExistence type="predicted"/>
<dbReference type="eggNOG" id="COG3409">
    <property type="taxonomic scope" value="Bacteria"/>
</dbReference>
<protein>
    <recommendedName>
        <fullName evidence="3">Peptidoglycan binding-like domain-containing protein</fullName>
    </recommendedName>
</protein>
<evidence type="ECO:0000313" key="1">
    <source>
        <dbReference type="EMBL" id="AGI67013.1"/>
    </source>
</evidence>